<keyword evidence="7" id="KW-1185">Reference proteome</keyword>
<dbReference type="EMBL" id="ACZL01000003">
    <property type="protein sequence ID" value="EHI56669.1"/>
    <property type="molecule type" value="Genomic_DNA"/>
</dbReference>
<evidence type="ECO:0000256" key="3">
    <source>
        <dbReference type="ARBA" id="ARBA00023239"/>
    </source>
</evidence>
<dbReference type="NCBIfam" id="TIGR00011">
    <property type="entry name" value="YbaK_EbsC"/>
    <property type="match status" value="1"/>
</dbReference>
<dbReference type="PIRSF" id="PIRSF006181">
    <property type="entry name" value="EbsC_YbaK"/>
    <property type="match status" value="1"/>
</dbReference>
<evidence type="ECO:0000256" key="4">
    <source>
        <dbReference type="PIRNR" id="PIRNR006181"/>
    </source>
</evidence>
<dbReference type="SUPFAM" id="SSF55826">
    <property type="entry name" value="YbaK/ProRS associated domain"/>
    <property type="match status" value="1"/>
</dbReference>
<dbReference type="HOGENOM" id="CLU_094875_3_0_9"/>
<dbReference type="PANTHER" id="PTHR30411">
    <property type="entry name" value="CYTOPLASMIC PROTEIN"/>
    <property type="match status" value="1"/>
</dbReference>
<dbReference type="RefSeq" id="WP_005539047.1">
    <property type="nucleotide sequence ID" value="NZ_JH378829.1"/>
</dbReference>
<evidence type="ECO:0000256" key="2">
    <source>
        <dbReference type="ARBA" id="ARBA00022917"/>
    </source>
</evidence>
<sequence length="168" mass="18741">MKRNEDKGEAVHTEEKTNVMRILDKHRIEYDAYCYTDKEALSGIEVARILNVGSMRIFKTLVTVGKSKTYYVFMIPSDKELDLKKAASSVGEKSVSMVKSKELLPLTGYVHGGCSPIGMKKKFITVVDKSASDFDKIIFSAGRIGRQVELGIEALGKIVEFKLENITV</sequence>
<dbReference type="InterPro" id="IPR007214">
    <property type="entry name" value="YbaK/aa-tRNA-synth-assoc-dom"/>
</dbReference>
<evidence type="ECO:0000256" key="1">
    <source>
        <dbReference type="ARBA" id="ARBA00009798"/>
    </source>
</evidence>
<evidence type="ECO:0000259" key="5">
    <source>
        <dbReference type="Pfam" id="PF04073"/>
    </source>
</evidence>
<dbReference type="GO" id="GO:0016829">
    <property type="term" value="F:lyase activity"/>
    <property type="evidence" value="ECO:0007669"/>
    <property type="project" value="UniProtKB-KW"/>
</dbReference>
<dbReference type="CDD" id="cd00002">
    <property type="entry name" value="YbaK_deacylase"/>
    <property type="match status" value="1"/>
</dbReference>
<organism evidence="6 7">
    <name type="scientific">Johnsonella ignava ATCC 51276</name>
    <dbReference type="NCBI Taxonomy" id="679200"/>
    <lineage>
        <taxon>Bacteria</taxon>
        <taxon>Bacillati</taxon>
        <taxon>Bacillota</taxon>
        <taxon>Clostridia</taxon>
        <taxon>Lachnospirales</taxon>
        <taxon>Lachnospiraceae</taxon>
        <taxon>Johnsonella</taxon>
    </lineage>
</organism>
<dbReference type="Pfam" id="PF04073">
    <property type="entry name" value="tRNA_edit"/>
    <property type="match status" value="1"/>
</dbReference>
<dbReference type="eggNOG" id="COG2606">
    <property type="taxonomic scope" value="Bacteria"/>
</dbReference>
<keyword evidence="2 4" id="KW-0648">Protein biosynthesis</keyword>
<comment type="similarity">
    <text evidence="1 4">Belongs to the prolyl-tRNA editing family. YbaK/EbsC subfamily.</text>
</comment>
<dbReference type="Proteomes" id="UP000003011">
    <property type="component" value="Unassembled WGS sequence"/>
</dbReference>
<protein>
    <recommendedName>
        <fullName evidence="4">Cys-tRNA(Pro)/Cys-tRNA(Cys) deacylase</fullName>
        <ecNumber evidence="4">4.2.-.-</ecNumber>
    </recommendedName>
</protein>
<proteinExistence type="inferred from homology"/>
<reference evidence="6 7" key="1">
    <citation type="submission" date="2011-08" db="EMBL/GenBank/DDBJ databases">
        <title>The Genome Sequence of Johnsonella ignava ATCC 51276.</title>
        <authorList>
            <consortium name="The Broad Institute Genome Sequencing Platform"/>
            <person name="Earl A."/>
            <person name="Ward D."/>
            <person name="Feldgarden M."/>
            <person name="Gevers D."/>
            <person name="Izard J."/>
            <person name="Blanton J.M."/>
            <person name="Baranova O.V."/>
            <person name="Dewhirst F.E."/>
            <person name="Young S.K."/>
            <person name="Zeng Q."/>
            <person name="Gargeya S."/>
            <person name="Fitzgerald M."/>
            <person name="Haas B."/>
            <person name="Abouelleil A."/>
            <person name="Alvarado L."/>
            <person name="Arachchi H.M."/>
            <person name="Berlin A."/>
            <person name="Brown A."/>
            <person name="Chapman S.B."/>
            <person name="Chen Z."/>
            <person name="Dunbar C."/>
            <person name="Freedman E."/>
            <person name="Gearin G."/>
            <person name="Gellesch M."/>
            <person name="Goldberg J."/>
            <person name="Griggs A."/>
            <person name="Gujja S."/>
            <person name="Heiman D."/>
            <person name="Howarth C."/>
            <person name="Larson L."/>
            <person name="Lui A."/>
            <person name="MacDonald P.J.P."/>
            <person name="Montmayeur A."/>
            <person name="Murphy C."/>
            <person name="Neiman D."/>
            <person name="Pearson M."/>
            <person name="Priest M."/>
            <person name="Roberts A."/>
            <person name="Saif S."/>
            <person name="Shea T."/>
            <person name="Shenoy N."/>
            <person name="Sisk P."/>
            <person name="Stolte C."/>
            <person name="Sykes S."/>
            <person name="Wortman J."/>
            <person name="Nusbaum C."/>
            <person name="Birren B."/>
        </authorList>
    </citation>
    <scope>NUCLEOTIDE SEQUENCE [LARGE SCALE GENOMIC DNA]</scope>
    <source>
        <strain evidence="6 7">ATCC 51276</strain>
    </source>
</reference>
<gene>
    <name evidence="6" type="ORF">HMPREF9333_00116</name>
</gene>
<dbReference type="InterPro" id="IPR036754">
    <property type="entry name" value="YbaK/aa-tRNA-synt-asso_dom_sf"/>
</dbReference>
<dbReference type="InterPro" id="IPR004369">
    <property type="entry name" value="Prolyl-tRNA_editing_YbaK/EbsC"/>
</dbReference>
<dbReference type="EC" id="4.2.-.-" evidence="4"/>
<evidence type="ECO:0000313" key="7">
    <source>
        <dbReference type="Proteomes" id="UP000003011"/>
    </source>
</evidence>
<feature type="domain" description="YbaK/aminoacyl-tRNA synthetase-associated" evidence="5">
    <location>
        <begin position="45"/>
        <end position="155"/>
    </location>
</feature>
<dbReference type="PANTHER" id="PTHR30411:SF0">
    <property type="entry name" value="CYS-TRNA(PRO)_CYS-TRNA(CYS) DEACYLASE YBAK"/>
    <property type="match status" value="1"/>
</dbReference>
<dbReference type="AlphaFoldDB" id="G5GEX8"/>
<keyword evidence="3 4" id="KW-0456">Lyase</keyword>
<name>G5GEX8_9FIRM</name>
<evidence type="ECO:0000313" key="6">
    <source>
        <dbReference type="EMBL" id="EHI56669.1"/>
    </source>
</evidence>
<comment type="caution">
    <text evidence="6">The sequence shown here is derived from an EMBL/GenBank/DDBJ whole genome shotgun (WGS) entry which is preliminary data.</text>
</comment>
<dbReference type="GO" id="GO:0002161">
    <property type="term" value="F:aminoacyl-tRNA deacylase activity"/>
    <property type="evidence" value="ECO:0007669"/>
    <property type="project" value="InterPro"/>
</dbReference>
<dbReference type="Gene3D" id="3.90.960.10">
    <property type="entry name" value="YbaK/aminoacyl-tRNA synthetase-associated domain"/>
    <property type="match status" value="1"/>
</dbReference>
<accession>G5GEX8</accession>
<dbReference type="GO" id="GO:0006412">
    <property type="term" value="P:translation"/>
    <property type="evidence" value="ECO:0007669"/>
    <property type="project" value="UniProtKB-KW"/>
</dbReference>